<evidence type="ECO:0000313" key="3">
    <source>
        <dbReference type="Proteomes" id="UP000325577"/>
    </source>
</evidence>
<reference evidence="2 3" key="1">
    <citation type="submission" date="2019-09" db="EMBL/GenBank/DDBJ databases">
        <title>A chromosome-level genome assembly of the Chinese tupelo Nyssa sinensis.</title>
        <authorList>
            <person name="Yang X."/>
            <person name="Kang M."/>
            <person name="Yang Y."/>
            <person name="Xiong H."/>
            <person name="Wang M."/>
            <person name="Zhang Z."/>
            <person name="Wang Z."/>
            <person name="Wu H."/>
            <person name="Ma T."/>
            <person name="Liu J."/>
            <person name="Xi Z."/>
        </authorList>
    </citation>
    <scope>NUCLEOTIDE SEQUENCE [LARGE SCALE GENOMIC DNA]</scope>
    <source>
        <strain evidence="2">J267</strain>
        <tissue evidence="2">Leaf</tissue>
    </source>
</reference>
<evidence type="ECO:0000256" key="1">
    <source>
        <dbReference type="ARBA" id="ARBA00009861"/>
    </source>
</evidence>
<dbReference type="InterPro" id="IPR023213">
    <property type="entry name" value="CAT-like_dom_sf"/>
</dbReference>
<dbReference type="AlphaFoldDB" id="A0A5J4ZT48"/>
<accession>A0A5J4ZT48</accession>
<dbReference type="SUPFAM" id="SSF52777">
    <property type="entry name" value="CoA-dependent acyltransferases"/>
    <property type="match status" value="1"/>
</dbReference>
<dbReference type="Gene3D" id="3.30.559.10">
    <property type="entry name" value="Chloramphenicol acetyltransferase-like domain"/>
    <property type="match status" value="2"/>
</dbReference>
<proteinExistence type="inferred from homology"/>
<gene>
    <name evidence="2" type="ORF">F0562_011698</name>
</gene>
<dbReference type="Pfam" id="PF02458">
    <property type="entry name" value="Transferase"/>
    <property type="match status" value="1"/>
</dbReference>
<name>A0A5J4ZT48_9ASTE</name>
<dbReference type="GO" id="GO:0016747">
    <property type="term" value="F:acyltransferase activity, transferring groups other than amino-acyl groups"/>
    <property type="evidence" value="ECO:0007669"/>
    <property type="project" value="TreeGrafter"/>
</dbReference>
<keyword evidence="3" id="KW-1185">Reference proteome</keyword>
<dbReference type="EMBL" id="CM018048">
    <property type="protein sequence ID" value="KAA8521014.1"/>
    <property type="molecule type" value="Genomic_DNA"/>
</dbReference>
<dbReference type="OrthoDB" id="671439at2759"/>
<dbReference type="PANTHER" id="PTHR31642:SF324">
    <property type="entry name" value="SPERMIDINE HYDROXYCINNAMOYL TRANSFERASE"/>
    <property type="match status" value="1"/>
</dbReference>
<dbReference type="InterPro" id="IPR050317">
    <property type="entry name" value="Plant_Fungal_Acyltransferase"/>
</dbReference>
<organism evidence="2 3">
    <name type="scientific">Nyssa sinensis</name>
    <dbReference type="NCBI Taxonomy" id="561372"/>
    <lineage>
        <taxon>Eukaryota</taxon>
        <taxon>Viridiplantae</taxon>
        <taxon>Streptophyta</taxon>
        <taxon>Embryophyta</taxon>
        <taxon>Tracheophyta</taxon>
        <taxon>Spermatophyta</taxon>
        <taxon>Magnoliopsida</taxon>
        <taxon>eudicotyledons</taxon>
        <taxon>Gunneridae</taxon>
        <taxon>Pentapetalae</taxon>
        <taxon>asterids</taxon>
        <taxon>Cornales</taxon>
        <taxon>Nyssaceae</taxon>
        <taxon>Nyssa</taxon>
    </lineage>
</organism>
<protein>
    <submittedName>
        <fullName evidence="2">Uncharacterized protein</fullName>
    </submittedName>
</protein>
<evidence type="ECO:0000313" key="2">
    <source>
        <dbReference type="EMBL" id="KAA8521014.1"/>
    </source>
</evidence>
<dbReference type="PANTHER" id="PTHR31642">
    <property type="entry name" value="TRICHOTHECENE 3-O-ACETYLTRANSFERASE"/>
    <property type="match status" value="1"/>
</dbReference>
<comment type="similarity">
    <text evidence="1">Belongs to the plant acyltransferase family.</text>
</comment>
<sequence>MLSLKSSYMVKPAKPTPNGRLELSECDQVKPITHTPTVYFYRKTPTVEVLKESLSQALIHFYPLAGRVHWVGGGRVELQCNAMGVLLNEAESKARIEDFGDFCPTPKLQELIPSIDYSDPIDEMPLLVVQLTRFSCGGASLGLGVSHVVADGRSSLHFVAEWARIARGEPMAKPPLIFDQTVLQVEDPFAAPQFHHSEYSPLPLLASQFDKKEEMNKETAAILLRLNKTQVDKLKKMANYEDQSSYDAAVQRAYSRFEAVAGHVWRCASKARGHDFEQLTEVFISVDCRGRMLPPLPQEFFGNGVFLTAAASSSGDLMSKPLNYASRRIREAVEKMTDGYVRSALNFLKNQSNVTGFRTLHDVVSPKGVFYGNPNLQINSWLGLPLIHGADFGWGKEIYMGPAGFDGSPYGCFQNVIL</sequence>
<dbReference type="Proteomes" id="UP000325577">
    <property type="component" value="Linkage Group LG5"/>
</dbReference>